<sequence>MVTPTLVTTHFRRVLYLSHARYENILQYNKFSSNHKDIMESESTCFLMKNDFNSKPWSPRLPNGMRLEVTHHPFNLRKVVNLIIATEKFKGAQKLNMGTEFRDEDLVNFLLEAFEEQIVLEEEASVFNAATTNVPTLNSASEEVCNITDTENKSWVLTKEDMELRALLLQGGNESQKVLLNLSRYKSAVPIQTDGIPVALNIKGSNLYLSCSKSETTPILKLEEVENKDQLKSIKTESEMTRFLFYRKVTGRTINTLESFQSKGWFISAAIQDDSVVDMCQMITTNRINTFNIIQE</sequence>
<dbReference type="Gene3D" id="2.80.10.50">
    <property type="match status" value="1"/>
</dbReference>
<keyword evidence="6" id="KW-0202">Cytokine</keyword>
<keyword evidence="7 12" id="KW-0964">Secreted</keyword>
<evidence type="ECO:0000256" key="5">
    <source>
        <dbReference type="ARBA" id="ARBA00022490"/>
    </source>
</evidence>
<proteinExistence type="inferred from homology"/>
<dbReference type="PANTHER" id="PTHR10078:SF30">
    <property type="entry name" value="INTERLEUKIN-1 BETA"/>
    <property type="match status" value="1"/>
</dbReference>
<evidence type="ECO:0000313" key="14">
    <source>
        <dbReference type="Proteomes" id="UP001557470"/>
    </source>
</evidence>
<dbReference type="GO" id="GO:0001660">
    <property type="term" value="P:fever generation"/>
    <property type="evidence" value="ECO:0007669"/>
    <property type="project" value="UniProtKB-KW"/>
</dbReference>
<dbReference type="PRINTS" id="PR00264">
    <property type="entry name" value="INTERLEUKIN1"/>
</dbReference>
<evidence type="ECO:0000256" key="4">
    <source>
        <dbReference type="ARBA" id="ARBA00010448"/>
    </source>
</evidence>
<dbReference type="GO" id="GO:0005829">
    <property type="term" value="C:cytosol"/>
    <property type="evidence" value="ECO:0007669"/>
    <property type="project" value="UniProtKB-SubCell"/>
</dbReference>
<evidence type="ECO:0000313" key="13">
    <source>
        <dbReference type="EMBL" id="KAL0979018.1"/>
    </source>
</evidence>
<dbReference type="PRINTS" id="PR01359">
    <property type="entry name" value="INTRLEUKIN1B"/>
</dbReference>
<protein>
    <recommendedName>
        <fullName evidence="12">Interleukin-1</fullName>
    </recommendedName>
</protein>
<evidence type="ECO:0000256" key="9">
    <source>
        <dbReference type="ARBA" id="ARBA00023198"/>
    </source>
</evidence>
<dbReference type="Pfam" id="PF00340">
    <property type="entry name" value="IL1"/>
    <property type="match status" value="1"/>
</dbReference>
<keyword evidence="9" id="KW-0395">Inflammatory response</keyword>
<keyword evidence="5" id="KW-0963">Cytoplasm</keyword>
<dbReference type="GO" id="GO:0005615">
    <property type="term" value="C:extracellular space"/>
    <property type="evidence" value="ECO:0007669"/>
    <property type="project" value="UniProtKB-KW"/>
</dbReference>
<dbReference type="SUPFAM" id="SSF50353">
    <property type="entry name" value="Cytokine"/>
    <property type="match status" value="1"/>
</dbReference>
<dbReference type="GO" id="GO:0005149">
    <property type="term" value="F:interleukin-1 receptor binding"/>
    <property type="evidence" value="ECO:0007669"/>
    <property type="project" value="UniProtKB-UniRule"/>
</dbReference>
<accession>A0ABD0WUT7</accession>
<dbReference type="InterPro" id="IPR000975">
    <property type="entry name" value="IL-1_fam"/>
</dbReference>
<keyword evidence="8" id="KW-0666">Pyrogen</keyword>
<dbReference type="GO" id="GO:0005764">
    <property type="term" value="C:lysosome"/>
    <property type="evidence" value="ECO:0007669"/>
    <property type="project" value="UniProtKB-SubCell"/>
</dbReference>
<name>A0ABD0WUT7_UMBPY</name>
<dbReference type="CDD" id="cd23296">
    <property type="entry name" value="beta-trefoil_IL1B"/>
    <property type="match status" value="1"/>
</dbReference>
<dbReference type="EMBL" id="JAGEUA010000005">
    <property type="protein sequence ID" value="KAL0979018.1"/>
    <property type="molecule type" value="Genomic_DNA"/>
</dbReference>
<evidence type="ECO:0000256" key="1">
    <source>
        <dbReference type="ARBA" id="ARBA00004371"/>
    </source>
</evidence>
<evidence type="ECO:0000256" key="3">
    <source>
        <dbReference type="ARBA" id="ARBA00004550"/>
    </source>
</evidence>
<comment type="similarity">
    <text evidence="4 12">Belongs to the IL-1 family.</text>
</comment>
<dbReference type="GO" id="GO:0005125">
    <property type="term" value="F:cytokine activity"/>
    <property type="evidence" value="ECO:0007669"/>
    <property type="project" value="UniProtKB-UniRule"/>
</dbReference>
<dbReference type="AlphaFoldDB" id="A0ABD0WUT7"/>
<evidence type="ECO:0000256" key="11">
    <source>
        <dbReference type="ARBA" id="ARBA00023246"/>
    </source>
</evidence>
<dbReference type="InterPro" id="IPR008996">
    <property type="entry name" value="IL1/FGF"/>
</dbReference>
<evidence type="ECO:0000256" key="2">
    <source>
        <dbReference type="ARBA" id="ARBA00004514"/>
    </source>
</evidence>
<keyword evidence="14" id="KW-1185">Reference proteome</keyword>
<reference evidence="13 14" key="1">
    <citation type="submission" date="2024-06" db="EMBL/GenBank/DDBJ databases">
        <authorList>
            <person name="Pan Q."/>
            <person name="Wen M."/>
            <person name="Jouanno E."/>
            <person name="Zahm M."/>
            <person name="Klopp C."/>
            <person name="Cabau C."/>
            <person name="Louis A."/>
            <person name="Berthelot C."/>
            <person name="Parey E."/>
            <person name="Roest Crollius H."/>
            <person name="Montfort J."/>
            <person name="Robinson-Rechavi M."/>
            <person name="Bouchez O."/>
            <person name="Lampietro C."/>
            <person name="Lopez Roques C."/>
            <person name="Donnadieu C."/>
            <person name="Postlethwait J."/>
            <person name="Bobe J."/>
            <person name="Verreycken H."/>
            <person name="Guiguen Y."/>
        </authorList>
    </citation>
    <scope>NUCLEOTIDE SEQUENCE [LARGE SCALE GENOMIC DNA]</scope>
    <source>
        <strain evidence="13">Up_M1</strain>
        <tissue evidence="13">Testis</tissue>
    </source>
</reference>
<dbReference type="PRINTS" id="PR01357">
    <property type="entry name" value="INTRLEUKN1AB"/>
</dbReference>
<dbReference type="SMART" id="SM00125">
    <property type="entry name" value="IL1"/>
    <property type="match status" value="1"/>
</dbReference>
<dbReference type="GO" id="GO:0051781">
    <property type="term" value="P:positive regulation of cell division"/>
    <property type="evidence" value="ECO:0007669"/>
    <property type="project" value="UniProtKB-KW"/>
</dbReference>
<evidence type="ECO:0000256" key="6">
    <source>
        <dbReference type="ARBA" id="ARBA00022514"/>
    </source>
</evidence>
<evidence type="ECO:0000256" key="10">
    <source>
        <dbReference type="ARBA" id="ARBA00023228"/>
    </source>
</evidence>
<evidence type="ECO:0000256" key="12">
    <source>
        <dbReference type="RuleBase" id="RU003753"/>
    </source>
</evidence>
<evidence type="ECO:0000256" key="7">
    <source>
        <dbReference type="ARBA" id="ARBA00022525"/>
    </source>
</evidence>
<dbReference type="Proteomes" id="UP001557470">
    <property type="component" value="Unassembled WGS sequence"/>
</dbReference>
<comment type="caution">
    <text evidence="13">The sequence shown here is derived from an EMBL/GenBank/DDBJ whole genome shotgun (WGS) entry which is preliminary data.</text>
</comment>
<dbReference type="PANTHER" id="PTHR10078">
    <property type="entry name" value="INTERLEUKIN-1 FAMILY MEMBER"/>
    <property type="match status" value="1"/>
</dbReference>
<comment type="subcellular location">
    <subcellularLocation>
        <location evidence="2">Cytoplasm</location>
        <location evidence="2">Cytosol</location>
    </subcellularLocation>
    <subcellularLocation>
        <location evidence="1">Lysosome</location>
    </subcellularLocation>
    <subcellularLocation>
        <location evidence="3">Secreted</location>
        <location evidence="3">Extracellular exosome</location>
    </subcellularLocation>
</comment>
<evidence type="ECO:0000256" key="8">
    <source>
        <dbReference type="ARBA" id="ARBA00022620"/>
    </source>
</evidence>
<keyword evidence="10" id="KW-0458">Lysosome</keyword>
<organism evidence="13 14">
    <name type="scientific">Umbra pygmaea</name>
    <name type="common">Eastern mudminnow</name>
    <dbReference type="NCBI Taxonomy" id="75934"/>
    <lineage>
        <taxon>Eukaryota</taxon>
        <taxon>Metazoa</taxon>
        <taxon>Chordata</taxon>
        <taxon>Craniata</taxon>
        <taxon>Vertebrata</taxon>
        <taxon>Euteleostomi</taxon>
        <taxon>Actinopterygii</taxon>
        <taxon>Neopterygii</taxon>
        <taxon>Teleostei</taxon>
        <taxon>Protacanthopterygii</taxon>
        <taxon>Esociformes</taxon>
        <taxon>Umbridae</taxon>
        <taxon>Umbra</taxon>
    </lineage>
</organism>
<keyword evidence="11" id="KW-0497">Mitogen</keyword>
<gene>
    <name evidence="13" type="ORF">UPYG_G00179400</name>
</gene>